<evidence type="ECO:0000256" key="3">
    <source>
        <dbReference type="ARBA" id="ARBA00023002"/>
    </source>
</evidence>
<keyword evidence="4" id="KW-0472">Membrane</keyword>
<evidence type="ECO:0000256" key="4">
    <source>
        <dbReference type="SAM" id="Phobius"/>
    </source>
</evidence>
<evidence type="ECO:0000313" key="6">
    <source>
        <dbReference type="EMBL" id="KAL0961394.1"/>
    </source>
</evidence>
<accession>A0ABR3K0U8</accession>
<dbReference type="InterPro" id="IPR018170">
    <property type="entry name" value="Aldo/ket_reductase_CS"/>
</dbReference>
<dbReference type="InterPro" id="IPR036812">
    <property type="entry name" value="NAD(P)_OxRdtase_dom_sf"/>
</dbReference>
<keyword evidence="3" id="KW-0560">Oxidoreductase</keyword>
<dbReference type="InterPro" id="IPR023210">
    <property type="entry name" value="NADP_OxRdtase_dom"/>
</dbReference>
<evidence type="ECO:0000259" key="5">
    <source>
        <dbReference type="Pfam" id="PF00248"/>
    </source>
</evidence>
<dbReference type="PANTHER" id="PTHR43827">
    <property type="entry name" value="2,5-DIKETO-D-GLUCONIC ACID REDUCTASE"/>
    <property type="match status" value="1"/>
</dbReference>
<name>A0ABR3K0U8_9AGAR</name>
<dbReference type="Gene3D" id="3.20.20.100">
    <property type="entry name" value="NADP-dependent oxidoreductase domain"/>
    <property type="match status" value="1"/>
</dbReference>
<dbReference type="CDD" id="cd19120">
    <property type="entry name" value="AKR_AKR3C2-3"/>
    <property type="match status" value="1"/>
</dbReference>
<organism evidence="6 7">
    <name type="scientific">Hohenbuehelia grisea</name>
    <dbReference type="NCBI Taxonomy" id="104357"/>
    <lineage>
        <taxon>Eukaryota</taxon>
        <taxon>Fungi</taxon>
        <taxon>Dikarya</taxon>
        <taxon>Basidiomycota</taxon>
        <taxon>Agaricomycotina</taxon>
        <taxon>Agaricomycetes</taxon>
        <taxon>Agaricomycetidae</taxon>
        <taxon>Agaricales</taxon>
        <taxon>Pleurotineae</taxon>
        <taxon>Pleurotaceae</taxon>
        <taxon>Hohenbuehelia</taxon>
    </lineage>
</organism>
<dbReference type="InterPro" id="IPR020471">
    <property type="entry name" value="AKR"/>
</dbReference>
<keyword evidence="2" id="KW-0521">NADP</keyword>
<evidence type="ECO:0000256" key="1">
    <source>
        <dbReference type="ARBA" id="ARBA00007905"/>
    </source>
</evidence>
<comment type="caution">
    <text evidence="6">The sequence shown here is derived from an EMBL/GenBank/DDBJ whole genome shotgun (WGS) entry which is preliminary data.</text>
</comment>
<keyword evidence="7" id="KW-1185">Reference proteome</keyword>
<dbReference type="PIRSF" id="PIRSF000097">
    <property type="entry name" value="AKR"/>
    <property type="match status" value="1"/>
</dbReference>
<keyword evidence="4" id="KW-0812">Transmembrane</keyword>
<feature type="transmembrane region" description="Helical" evidence="4">
    <location>
        <begin position="286"/>
        <end position="302"/>
    </location>
</feature>
<protein>
    <recommendedName>
        <fullName evidence="5">NADP-dependent oxidoreductase domain-containing protein</fullName>
    </recommendedName>
</protein>
<dbReference type="Proteomes" id="UP001556367">
    <property type="component" value="Unassembled WGS sequence"/>
</dbReference>
<dbReference type="PANTHER" id="PTHR43827:SF3">
    <property type="entry name" value="NADP-DEPENDENT OXIDOREDUCTASE DOMAIN-CONTAINING PROTEIN"/>
    <property type="match status" value="1"/>
</dbReference>
<dbReference type="Pfam" id="PF00248">
    <property type="entry name" value="Aldo_ket_red"/>
    <property type="match status" value="1"/>
</dbReference>
<dbReference type="SUPFAM" id="SSF51430">
    <property type="entry name" value="NAD(P)-linked oxidoreductase"/>
    <property type="match status" value="1"/>
</dbReference>
<gene>
    <name evidence="6" type="ORF">HGRIS_006345</name>
</gene>
<sequence>MAIDTVKLNDGNEIPAIAFGTGTFWKGKDVVSFVEQAIESGFSHIDTAQAYDTEEGVGAALRESGLERAEVYVTSKYGGGDIQDAVRTSLHKLGLKQLDLYLIHTPGFVGNEFERSWREFEKIKEDGLAKSIGVSNFSVSQLQKLIKTAKITPAVNQIRLHPYNYTESKPLLEYAAQHGIIIEAYSSLTPITRYPGGPVDEPVAKAAKRLGATPTQVILLWVRSKGAVIVTTTSKKEHLQEYLAVADLPPLTEEEVAAIDAAGAGGPPASGSSNWRSRLLAVPRRVILLQVIFSVLFTYYRLRWLS</sequence>
<proteinExistence type="inferred from homology"/>
<keyword evidence="4" id="KW-1133">Transmembrane helix</keyword>
<dbReference type="InterPro" id="IPR044494">
    <property type="entry name" value="AKR3C2/3"/>
</dbReference>
<dbReference type="EMBL" id="JASNQZ010000001">
    <property type="protein sequence ID" value="KAL0961394.1"/>
    <property type="molecule type" value="Genomic_DNA"/>
</dbReference>
<feature type="domain" description="NADP-dependent oxidoreductase" evidence="5">
    <location>
        <begin position="17"/>
        <end position="262"/>
    </location>
</feature>
<dbReference type="PROSITE" id="PS00062">
    <property type="entry name" value="ALDOKETO_REDUCTASE_2"/>
    <property type="match status" value="1"/>
</dbReference>
<evidence type="ECO:0000256" key="2">
    <source>
        <dbReference type="ARBA" id="ARBA00022857"/>
    </source>
</evidence>
<evidence type="ECO:0000313" key="7">
    <source>
        <dbReference type="Proteomes" id="UP001556367"/>
    </source>
</evidence>
<reference evidence="7" key="1">
    <citation type="submission" date="2024-06" db="EMBL/GenBank/DDBJ databases">
        <title>Multi-omics analyses provide insights into the biosynthesis of the anticancer antibiotic pleurotin in Hohenbuehelia grisea.</title>
        <authorList>
            <person name="Weaver J.A."/>
            <person name="Alberti F."/>
        </authorList>
    </citation>
    <scope>NUCLEOTIDE SEQUENCE [LARGE SCALE GENOMIC DNA]</scope>
    <source>
        <strain evidence="7">T-177</strain>
    </source>
</reference>
<comment type="similarity">
    <text evidence="1">Belongs to the aldo/keto reductase family.</text>
</comment>
<dbReference type="PRINTS" id="PR00069">
    <property type="entry name" value="ALDKETRDTASE"/>
</dbReference>